<feature type="region of interest" description="Disordered" evidence="1">
    <location>
        <begin position="1"/>
        <end position="56"/>
    </location>
</feature>
<reference evidence="3" key="3">
    <citation type="submission" date="2015-02" db="UniProtKB">
        <authorList>
            <consortium name="EnsemblProtists"/>
        </authorList>
    </citation>
    <scope>IDENTIFICATION</scope>
    <source>
        <strain evidence="3">DAOM BR144</strain>
    </source>
</reference>
<reference evidence="4" key="2">
    <citation type="submission" date="2010-04" db="EMBL/GenBank/DDBJ databases">
        <authorList>
            <person name="Buell R."/>
            <person name="Hamilton J."/>
            <person name="Hostetler J."/>
        </authorList>
    </citation>
    <scope>NUCLEOTIDE SEQUENCE [LARGE SCALE GENOMIC DNA]</scope>
    <source>
        <strain evidence="4">DAOM:BR144</strain>
    </source>
</reference>
<dbReference type="InterPro" id="IPR003018">
    <property type="entry name" value="GAF"/>
</dbReference>
<dbReference type="eggNOG" id="ENOG502RA5D">
    <property type="taxonomic scope" value="Eukaryota"/>
</dbReference>
<reference evidence="4" key="1">
    <citation type="journal article" date="2010" name="Genome Biol.">
        <title>Genome sequence of the necrotrophic plant pathogen Pythium ultimum reveals original pathogenicity mechanisms and effector repertoire.</title>
        <authorList>
            <person name="Levesque C.A."/>
            <person name="Brouwer H."/>
            <person name="Cano L."/>
            <person name="Hamilton J.P."/>
            <person name="Holt C."/>
            <person name="Huitema E."/>
            <person name="Raffaele S."/>
            <person name="Robideau G.P."/>
            <person name="Thines M."/>
            <person name="Win J."/>
            <person name="Zerillo M.M."/>
            <person name="Beakes G.W."/>
            <person name="Boore J.L."/>
            <person name="Busam D."/>
            <person name="Dumas B."/>
            <person name="Ferriera S."/>
            <person name="Fuerstenberg S.I."/>
            <person name="Gachon C.M."/>
            <person name="Gaulin E."/>
            <person name="Govers F."/>
            <person name="Grenville-Briggs L."/>
            <person name="Horner N."/>
            <person name="Hostetler J."/>
            <person name="Jiang R.H."/>
            <person name="Johnson J."/>
            <person name="Krajaejun T."/>
            <person name="Lin H."/>
            <person name="Meijer H.J."/>
            <person name="Moore B."/>
            <person name="Morris P."/>
            <person name="Phuntmart V."/>
            <person name="Puiu D."/>
            <person name="Shetty J."/>
            <person name="Stajich J.E."/>
            <person name="Tripathy S."/>
            <person name="Wawra S."/>
            <person name="van West P."/>
            <person name="Whitty B.R."/>
            <person name="Coutinho P.M."/>
            <person name="Henrissat B."/>
            <person name="Martin F."/>
            <person name="Thomas P.D."/>
            <person name="Tyler B.M."/>
            <person name="De Vries R.P."/>
            <person name="Kamoun S."/>
            <person name="Yandell M."/>
            <person name="Tisserat N."/>
            <person name="Buell C.R."/>
        </authorList>
    </citation>
    <scope>NUCLEOTIDE SEQUENCE</scope>
    <source>
        <strain evidence="4">DAOM:BR144</strain>
    </source>
</reference>
<dbReference type="SUPFAM" id="SSF55781">
    <property type="entry name" value="GAF domain-like"/>
    <property type="match status" value="1"/>
</dbReference>
<dbReference type="InterPro" id="IPR029016">
    <property type="entry name" value="GAF-like_dom_sf"/>
</dbReference>
<name>K3WQX0_GLOUD</name>
<feature type="compositionally biased region" description="Low complexity" evidence="1">
    <location>
        <begin position="32"/>
        <end position="56"/>
    </location>
</feature>
<evidence type="ECO:0000259" key="2">
    <source>
        <dbReference type="Pfam" id="PF01590"/>
    </source>
</evidence>
<accession>K3WQX0</accession>
<dbReference type="Gene3D" id="3.30.450.40">
    <property type="match status" value="1"/>
</dbReference>
<proteinExistence type="predicted"/>
<evidence type="ECO:0000313" key="4">
    <source>
        <dbReference type="Proteomes" id="UP000019132"/>
    </source>
</evidence>
<dbReference type="EnsemblProtists" id="PYU1_T007362">
    <property type="protein sequence ID" value="PYU1_T007362"/>
    <property type="gene ID" value="PYU1_G007346"/>
</dbReference>
<sequence>MSSLLRQSSSRCAKQSSEASSKQAKTSKKLRSSTSTTSSVTDTSDTNSSSSGFAGDKSSRAMLKVYVSDQELRTRGQEVNTQLDFDSLTNLSLSKWVWKEYRKEFTLFTADTNATGNNRQPPEVLAAGDINCSIEEVISLLCSVSEADYNASMKALHKNQFIYGSLVHTVPLPHEQDPEKPAVTPPINNYVAVKTGTFVRSSVFSRNEEWCFLETFERSPNGDSIVLSQRSMNASEIGTGRATHTRVDQLCDISTAFIVERIPRTRSVRLVFHGKFDGDLRRESSKGTATVKMTKARLLTLAKGVARIPEVVRRRRLGFQKLADHAAFPAKNMRCICCTKSLHFSLKKKRCHLCAYNVCDKCCSQEKMETYGGRTTSVLMCTRCLECVDCCDYSGISMQSDRKIRVKLEYCRKEDTSNDQSDDKCAESPGKALFDLMESALADTDETRRMAAMEMIKLILDESKSRGKLGLNHKSVIKAQQEEKRQCFTIFENETSGGMSEWPRLQALKKVFEHDAAHLIPIEDCMLANAESRNYTIHIPEDPATIVPDYPVPDAEVQRLRALQEGDYVNLGEIAELNLICELAAKEMSCAISQVTVVEQDTEFILACTMKELHRIRMPRNQTFCSHLIMDDKPFLLLHPEADVRFFNYDAVAKSGIGFYCGFPIKLQDGTVIGSVCCLDFQTRELTQGQYSTMTKLAQTAAKVLQARRDAVRNMR</sequence>
<feature type="compositionally biased region" description="Polar residues" evidence="1">
    <location>
        <begin position="1"/>
        <end position="12"/>
    </location>
</feature>
<feature type="domain" description="GAF" evidence="2">
    <location>
        <begin position="611"/>
        <end position="704"/>
    </location>
</feature>
<dbReference type="CDD" id="cd00065">
    <property type="entry name" value="FYVE_like_SF"/>
    <property type="match status" value="1"/>
</dbReference>
<dbReference type="EMBL" id="GL376629">
    <property type="status" value="NOT_ANNOTATED_CDS"/>
    <property type="molecule type" value="Genomic_DNA"/>
</dbReference>
<protein>
    <recommendedName>
        <fullName evidence="2">GAF domain-containing protein</fullName>
    </recommendedName>
</protein>
<evidence type="ECO:0000256" key="1">
    <source>
        <dbReference type="SAM" id="MobiDB-lite"/>
    </source>
</evidence>
<dbReference type="PANTHER" id="PTHR43102">
    <property type="entry name" value="SLR1143 PROTEIN"/>
    <property type="match status" value="1"/>
</dbReference>
<dbReference type="HOGENOM" id="CLU_013242_2_0_1"/>
<feature type="compositionally biased region" description="Low complexity" evidence="1">
    <location>
        <begin position="13"/>
        <end position="24"/>
    </location>
</feature>
<dbReference type="AlphaFoldDB" id="K3WQX0"/>
<organism evidence="3 4">
    <name type="scientific">Globisporangium ultimum (strain ATCC 200006 / CBS 805.95 / DAOM BR144)</name>
    <name type="common">Pythium ultimum</name>
    <dbReference type="NCBI Taxonomy" id="431595"/>
    <lineage>
        <taxon>Eukaryota</taxon>
        <taxon>Sar</taxon>
        <taxon>Stramenopiles</taxon>
        <taxon>Oomycota</taxon>
        <taxon>Peronosporomycetes</taxon>
        <taxon>Pythiales</taxon>
        <taxon>Pythiaceae</taxon>
        <taxon>Globisporangium</taxon>
    </lineage>
</organism>
<dbReference type="VEuPathDB" id="FungiDB:PYU1_G007346"/>
<dbReference type="Proteomes" id="UP000019132">
    <property type="component" value="Unassembled WGS sequence"/>
</dbReference>
<keyword evidence="4" id="KW-1185">Reference proteome</keyword>
<evidence type="ECO:0000313" key="3">
    <source>
        <dbReference type="EnsemblProtists" id="PYU1_T007362"/>
    </source>
</evidence>
<dbReference type="Pfam" id="PF01590">
    <property type="entry name" value="GAF"/>
    <property type="match status" value="1"/>
</dbReference>
<dbReference type="STRING" id="431595.K3WQX0"/>
<dbReference type="OMA" id="RCQLCAY"/>
<dbReference type="InParanoid" id="K3WQX0"/>
<dbReference type="PANTHER" id="PTHR43102:SF2">
    <property type="entry name" value="GAF DOMAIN-CONTAINING PROTEIN"/>
    <property type="match status" value="1"/>
</dbReference>